<dbReference type="Pfam" id="PF00156">
    <property type="entry name" value="Pribosyltran"/>
    <property type="match status" value="1"/>
</dbReference>
<dbReference type="SUPFAM" id="SSF53271">
    <property type="entry name" value="PRTase-like"/>
    <property type="match status" value="1"/>
</dbReference>
<dbReference type="GO" id="GO:0016757">
    <property type="term" value="F:glycosyltransferase activity"/>
    <property type="evidence" value="ECO:0007669"/>
    <property type="project" value="UniProtKB-KW"/>
</dbReference>
<gene>
    <name evidence="4" type="ORF">RZN69_18690</name>
</gene>
<evidence type="ECO:0000313" key="4">
    <source>
        <dbReference type="EMBL" id="WOO40654.1"/>
    </source>
</evidence>
<evidence type="ECO:0000259" key="3">
    <source>
        <dbReference type="Pfam" id="PF00156"/>
    </source>
</evidence>
<evidence type="ECO:0000256" key="2">
    <source>
        <dbReference type="ARBA" id="ARBA00022679"/>
    </source>
</evidence>
<protein>
    <submittedName>
        <fullName evidence="4">Phosphoribosyltransferase family protein</fullName>
    </submittedName>
</protein>
<evidence type="ECO:0000313" key="5">
    <source>
        <dbReference type="Proteomes" id="UP001304300"/>
    </source>
</evidence>
<keyword evidence="2" id="KW-0808">Transferase</keyword>
<dbReference type="RefSeq" id="WP_317832781.1">
    <property type="nucleotide sequence ID" value="NZ_CP136920.1"/>
</dbReference>
<dbReference type="PANTHER" id="PTHR43363">
    <property type="entry name" value="HYPOXANTHINE PHOSPHORIBOSYLTRANSFERASE"/>
    <property type="match status" value="1"/>
</dbReference>
<accession>A0AAQ3LEW2</accession>
<dbReference type="InterPro" id="IPR000836">
    <property type="entry name" value="PRTase_dom"/>
</dbReference>
<keyword evidence="5" id="KW-1185">Reference proteome</keyword>
<dbReference type="EMBL" id="CP136920">
    <property type="protein sequence ID" value="WOO40654.1"/>
    <property type="molecule type" value="Genomic_DNA"/>
</dbReference>
<dbReference type="AlphaFoldDB" id="A0AAQ3LEW2"/>
<evidence type="ECO:0000256" key="1">
    <source>
        <dbReference type="ARBA" id="ARBA00022676"/>
    </source>
</evidence>
<sequence length="150" mass="16797">MANQEYLTWEEFGSMLDTLTEGAREIHASHTIDRVVGISRGGLPIGVVLSHRLGVPFTPVEVKSYGEDRKQGDIQCDTPEEVLTRCKGHVLLVDDLADSGKTSDYLMSRLKALTQPEVTIATLYYKPTSIVRPQLYVKETSSWIIFPWEG</sequence>
<keyword evidence="1 4" id="KW-0328">Glycosyltransferase</keyword>
<feature type="domain" description="Phosphoribosyltransferase" evidence="3">
    <location>
        <begin position="15"/>
        <end position="148"/>
    </location>
</feature>
<name>A0AAQ3LEW2_9BACT</name>
<dbReference type="Proteomes" id="UP001304300">
    <property type="component" value="Chromosome"/>
</dbReference>
<proteinExistence type="predicted"/>
<dbReference type="CDD" id="cd06223">
    <property type="entry name" value="PRTases_typeI"/>
    <property type="match status" value="1"/>
</dbReference>
<dbReference type="InterPro" id="IPR029057">
    <property type="entry name" value="PRTase-like"/>
</dbReference>
<dbReference type="KEGG" id="puo:RZN69_18690"/>
<dbReference type="Gene3D" id="3.40.50.2020">
    <property type="match status" value="1"/>
</dbReference>
<organism evidence="4 5">
    <name type="scientific">Rubellicoccus peritrichatus</name>
    <dbReference type="NCBI Taxonomy" id="3080537"/>
    <lineage>
        <taxon>Bacteria</taxon>
        <taxon>Pseudomonadati</taxon>
        <taxon>Verrucomicrobiota</taxon>
        <taxon>Opitutia</taxon>
        <taxon>Puniceicoccales</taxon>
        <taxon>Cerasicoccaceae</taxon>
        <taxon>Rubellicoccus</taxon>
    </lineage>
</organism>
<dbReference type="PANTHER" id="PTHR43363:SF1">
    <property type="entry name" value="HYPOXANTHINE-GUANINE PHOSPHORIBOSYLTRANSFERASE"/>
    <property type="match status" value="1"/>
</dbReference>
<reference evidence="4 5" key="1">
    <citation type="submission" date="2023-10" db="EMBL/GenBank/DDBJ databases">
        <title>Rubellicoccus peritrichatus gen. nov., sp. nov., isolated from an algae of coral reef tank.</title>
        <authorList>
            <person name="Luo J."/>
        </authorList>
    </citation>
    <scope>NUCLEOTIDE SEQUENCE [LARGE SCALE GENOMIC DNA]</scope>
    <source>
        <strain evidence="4 5">CR14</strain>
    </source>
</reference>